<proteinExistence type="predicted"/>
<protein>
    <recommendedName>
        <fullName evidence="6">Fibrobacter succinogenes major paralogous domain-containing protein</fullName>
    </recommendedName>
</protein>
<evidence type="ECO:0008006" key="6">
    <source>
        <dbReference type="Google" id="ProtNLM"/>
    </source>
</evidence>
<dbReference type="PROSITE" id="PS51257">
    <property type="entry name" value="PROKAR_LIPOPROTEIN"/>
    <property type="match status" value="1"/>
</dbReference>
<dbReference type="InterPro" id="IPR024361">
    <property type="entry name" value="BACON"/>
</dbReference>
<name>A0A413VN32_9BACE</name>
<dbReference type="InterPro" id="IPR013783">
    <property type="entry name" value="Ig-like_fold"/>
</dbReference>
<comment type="caution">
    <text evidence="4">The sequence shown here is derived from an EMBL/GenBank/DDBJ whole genome shotgun (WGS) entry which is preliminary data.</text>
</comment>
<dbReference type="Pfam" id="PF13004">
    <property type="entry name" value="BACON"/>
    <property type="match status" value="2"/>
</dbReference>
<reference evidence="4 5" key="1">
    <citation type="submission" date="2018-08" db="EMBL/GenBank/DDBJ databases">
        <title>A genome reference for cultivated species of the human gut microbiota.</title>
        <authorList>
            <person name="Zou Y."/>
            <person name="Xue W."/>
            <person name="Luo G."/>
        </authorList>
    </citation>
    <scope>NUCLEOTIDE SEQUENCE [LARGE SCALE GENOMIC DNA]</scope>
    <source>
        <strain evidence="4 5">AM40-30BH</strain>
    </source>
</reference>
<dbReference type="Pfam" id="PF09603">
    <property type="entry name" value="Fib_succ_major"/>
    <property type="match status" value="1"/>
</dbReference>
<dbReference type="EMBL" id="QSGO01000007">
    <property type="protein sequence ID" value="RHB34961.1"/>
    <property type="molecule type" value="Genomic_DNA"/>
</dbReference>
<evidence type="ECO:0000256" key="1">
    <source>
        <dbReference type="SAM" id="SignalP"/>
    </source>
</evidence>
<dbReference type="CDD" id="cd14948">
    <property type="entry name" value="BACON"/>
    <property type="match status" value="2"/>
</dbReference>
<sequence>MKKEFKWVGVMLLLLVSFVSCSKEDEPSLSVSKETVNFTAPADEEIITVSTNQATWKAVRPEKDDWCSLRFEGALLIIEVDDNLKVQSRTTTVTVYAGNITKSIAVEQAAANEVLSFVPDKVELDASGETVNVTITTNTDSWTYNVDKTWCNVSRNGDVLSVSADEYTDGEPRSAVITVKAGSLSKDITVTQSNTGMAYAIDVPADFSASYVQKIMYGDVQIAEVCKEFIKTSTVSEQMVVVYPVVSGKTDLTKGLAVKDGGNVVWDIAKNSCTYTAGTVGNPLQKVYLEKDKLVATSASKLQRNTSAKADILVDLDYNKYRVVKIGTQYWIADNFKCERYSNGSPINKITSGADWKNDTEGAFCYVNNDPTNYKEVFGALYNWNAVVNSNKLAPEGWDIPTQQDFLSLKTYIVPGADPTKAIKCTSYLKATDGYWQASTSVTPNNLTGFSMQPAGWRTLDTSDFTYSFDRFGYEAYFWSTTEYSGEDPFSRNSVYVMRAAYNTDNSTQGPLGKVFGMSVRCIKR</sequence>
<feature type="domain" description="BACON" evidence="3">
    <location>
        <begin position="142"/>
        <end position="193"/>
    </location>
</feature>
<gene>
    <name evidence="4" type="ORF">DW888_10915</name>
</gene>
<dbReference type="AlphaFoldDB" id="A0A413VN32"/>
<dbReference type="RefSeq" id="WP_122201542.1">
    <property type="nucleotide sequence ID" value="NZ_CABJFV010000007.1"/>
</dbReference>
<feature type="chain" id="PRO_5019290491" description="Fibrobacter succinogenes major paralogous domain-containing protein" evidence="1">
    <location>
        <begin position="23"/>
        <end position="525"/>
    </location>
</feature>
<feature type="signal peptide" evidence="1">
    <location>
        <begin position="1"/>
        <end position="22"/>
    </location>
</feature>
<keyword evidence="1" id="KW-0732">Signal</keyword>
<accession>A0A413VN32</accession>
<evidence type="ECO:0000313" key="4">
    <source>
        <dbReference type="EMBL" id="RHB34961.1"/>
    </source>
</evidence>
<organism evidence="4 5">
    <name type="scientific">Bacteroides nordii</name>
    <dbReference type="NCBI Taxonomy" id="291645"/>
    <lineage>
        <taxon>Bacteria</taxon>
        <taxon>Pseudomonadati</taxon>
        <taxon>Bacteroidota</taxon>
        <taxon>Bacteroidia</taxon>
        <taxon>Bacteroidales</taxon>
        <taxon>Bacteroidaceae</taxon>
        <taxon>Bacteroides</taxon>
    </lineage>
</organism>
<feature type="domain" description="Fibrobacter succinogenes major paralogous" evidence="2">
    <location>
        <begin position="324"/>
        <end position="524"/>
    </location>
</feature>
<dbReference type="InterPro" id="IPR011871">
    <property type="entry name" value="Fib_succ_major"/>
</dbReference>
<evidence type="ECO:0000259" key="2">
    <source>
        <dbReference type="Pfam" id="PF09603"/>
    </source>
</evidence>
<dbReference type="Gene3D" id="2.60.40.10">
    <property type="entry name" value="Immunoglobulins"/>
    <property type="match status" value="2"/>
</dbReference>
<evidence type="ECO:0000259" key="3">
    <source>
        <dbReference type="Pfam" id="PF13004"/>
    </source>
</evidence>
<feature type="domain" description="BACON" evidence="3">
    <location>
        <begin position="61"/>
        <end position="109"/>
    </location>
</feature>
<dbReference type="NCBIfam" id="TIGR02145">
    <property type="entry name" value="Fib_succ_major"/>
    <property type="match status" value="1"/>
</dbReference>
<evidence type="ECO:0000313" key="5">
    <source>
        <dbReference type="Proteomes" id="UP000284379"/>
    </source>
</evidence>
<dbReference type="Proteomes" id="UP000284379">
    <property type="component" value="Unassembled WGS sequence"/>
</dbReference>